<dbReference type="PANTHER" id="PTHR47268:SF4">
    <property type="entry name" value="ACYLPHOSPHATASE"/>
    <property type="match status" value="1"/>
</dbReference>
<evidence type="ECO:0000256" key="2">
    <source>
        <dbReference type="ARBA" id="ARBA00012150"/>
    </source>
</evidence>
<evidence type="ECO:0000259" key="6">
    <source>
        <dbReference type="PROSITE" id="PS51160"/>
    </source>
</evidence>
<evidence type="ECO:0000256" key="5">
    <source>
        <dbReference type="RuleBase" id="RU004168"/>
    </source>
</evidence>
<sequence length="99" mass="10438">MSANEPSRQRAVHVLVAGRVQGVGYRAWCADRARELGLSGWVRNLRSGEVEAVFSGETGSVDAMLAVALDGPGWARVSEVKVLGEAGIVTNGFDVRPTG</sequence>
<dbReference type="InterPro" id="IPR001792">
    <property type="entry name" value="Acylphosphatase-like_dom"/>
</dbReference>
<dbReference type="PANTHER" id="PTHR47268">
    <property type="entry name" value="ACYLPHOSPHATASE"/>
    <property type="match status" value="1"/>
</dbReference>
<dbReference type="RefSeq" id="WP_107989646.1">
    <property type="nucleotide sequence ID" value="NZ_QAYG01000002.1"/>
</dbReference>
<keyword evidence="8" id="KW-1185">Reference proteome</keyword>
<keyword evidence="4" id="KW-0378">Hydrolase</keyword>
<dbReference type="InterPro" id="IPR017968">
    <property type="entry name" value="Acylphosphatase_CS"/>
</dbReference>
<evidence type="ECO:0000256" key="1">
    <source>
        <dbReference type="ARBA" id="ARBA00005614"/>
    </source>
</evidence>
<reference evidence="7 8" key="1">
    <citation type="submission" date="2018-04" db="EMBL/GenBank/DDBJ databases">
        <title>Genomic Encyclopedia of Archaeal and Bacterial Type Strains, Phase II (KMG-II): from individual species to whole genera.</title>
        <authorList>
            <person name="Goeker M."/>
        </authorList>
    </citation>
    <scope>NUCLEOTIDE SEQUENCE [LARGE SCALE GENOMIC DNA]</scope>
    <source>
        <strain evidence="7 8">DSM 23382</strain>
    </source>
</reference>
<name>A0A2T5VCQ2_9HYPH</name>
<dbReference type="PROSITE" id="PS51160">
    <property type="entry name" value="ACYLPHOSPHATASE_3"/>
    <property type="match status" value="1"/>
</dbReference>
<organism evidence="7 8">
    <name type="scientific">Breoghania corrubedonensis</name>
    <dbReference type="NCBI Taxonomy" id="665038"/>
    <lineage>
        <taxon>Bacteria</taxon>
        <taxon>Pseudomonadati</taxon>
        <taxon>Pseudomonadota</taxon>
        <taxon>Alphaproteobacteria</taxon>
        <taxon>Hyphomicrobiales</taxon>
        <taxon>Stappiaceae</taxon>
        <taxon>Breoghania</taxon>
    </lineage>
</organism>
<evidence type="ECO:0000256" key="4">
    <source>
        <dbReference type="PROSITE-ProRule" id="PRU00520"/>
    </source>
</evidence>
<evidence type="ECO:0000313" key="7">
    <source>
        <dbReference type="EMBL" id="PTW61514.1"/>
    </source>
</evidence>
<dbReference type="OrthoDB" id="9808093at2"/>
<dbReference type="InterPro" id="IPR020456">
    <property type="entry name" value="Acylphosphatase"/>
</dbReference>
<dbReference type="SUPFAM" id="SSF54975">
    <property type="entry name" value="Acylphosphatase/BLUF domain-like"/>
    <property type="match status" value="1"/>
</dbReference>
<feature type="active site" evidence="4">
    <location>
        <position position="26"/>
    </location>
</feature>
<dbReference type="EMBL" id="QAYG01000002">
    <property type="protein sequence ID" value="PTW61514.1"/>
    <property type="molecule type" value="Genomic_DNA"/>
</dbReference>
<comment type="caution">
    <text evidence="7">The sequence shown here is derived from an EMBL/GenBank/DDBJ whole genome shotgun (WGS) entry which is preliminary data.</text>
</comment>
<dbReference type="PROSITE" id="PS00151">
    <property type="entry name" value="ACYLPHOSPHATASE_2"/>
    <property type="match status" value="1"/>
</dbReference>
<feature type="domain" description="Acylphosphatase-like" evidence="6">
    <location>
        <begin position="11"/>
        <end position="97"/>
    </location>
</feature>
<dbReference type="AlphaFoldDB" id="A0A2T5VCQ2"/>
<protein>
    <recommendedName>
        <fullName evidence="2 4">acylphosphatase</fullName>
        <ecNumber evidence="2 4">3.6.1.7</ecNumber>
    </recommendedName>
</protein>
<gene>
    <name evidence="7" type="ORF">C8N35_102225</name>
</gene>
<dbReference type="Proteomes" id="UP000244081">
    <property type="component" value="Unassembled WGS sequence"/>
</dbReference>
<comment type="similarity">
    <text evidence="1 5">Belongs to the acylphosphatase family.</text>
</comment>
<feature type="active site" evidence="4">
    <location>
        <position position="44"/>
    </location>
</feature>
<dbReference type="Gene3D" id="3.30.70.100">
    <property type="match status" value="1"/>
</dbReference>
<comment type="catalytic activity">
    <reaction evidence="3 4">
        <text>an acyl phosphate + H2O = a carboxylate + phosphate + H(+)</text>
        <dbReference type="Rhea" id="RHEA:14965"/>
        <dbReference type="ChEBI" id="CHEBI:15377"/>
        <dbReference type="ChEBI" id="CHEBI:15378"/>
        <dbReference type="ChEBI" id="CHEBI:29067"/>
        <dbReference type="ChEBI" id="CHEBI:43474"/>
        <dbReference type="ChEBI" id="CHEBI:59918"/>
        <dbReference type="EC" id="3.6.1.7"/>
    </reaction>
</comment>
<proteinExistence type="inferred from homology"/>
<dbReference type="EC" id="3.6.1.7" evidence="2 4"/>
<dbReference type="Pfam" id="PF00708">
    <property type="entry name" value="Acylphosphatase"/>
    <property type="match status" value="1"/>
</dbReference>
<evidence type="ECO:0000256" key="3">
    <source>
        <dbReference type="ARBA" id="ARBA00047645"/>
    </source>
</evidence>
<evidence type="ECO:0000313" key="8">
    <source>
        <dbReference type="Proteomes" id="UP000244081"/>
    </source>
</evidence>
<dbReference type="PRINTS" id="PR00112">
    <property type="entry name" value="ACYLPHPHTASE"/>
</dbReference>
<dbReference type="InterPro" id="IPR036046">
    <property type="entry name" value="Acylphosphatase-like_dom_sf"/>
</dbReference>
<accession>A0A2T5VCQ2</accession>
<dbReference type="GO" id="GO:0003998">
    <property type="term" value="F:acylphosphatase activity"/>
    <property type="evidence" value="ECO:0007669"/>
    <property type="project" value="UniProtKB-EC"/>
</dbReference>